<dbReference type="AlphaFoldDB" id="A0A3F3Q8B7"/>
<sequence>MLALGTLSSLYSLPWFGCAGGVCLCPIPYPTLLTYSRQLSHLREEGCRVSPPPPPPPLPSQPASPSDTRK</sequence>
<reference evidence="2 3" key="1">
    <citation type="submission" date="2018-07" db="EMBL/GenBank/DDBJ databases">
        <title>The genomes of Aspergillus section Nigri reveals drivers in fungal speciation.</title>
        <authorList>
            <consortium name="DOE Joint Genome Institute"/>
            <person name="Vesth T.C."/>
            <person name="Nybo J."/>
            <person name="Theobald S."/>
            <person name="Brandl J."/>
            <person name="Frisvad J.C."/>
            <person name="Nielsen K.F."/>
            <person name="Lyhne E.K."/>
            <person name="Kogle M.E."/>
            <person name="Kuo A."/>
            <person name="Riley R."/>
            <person name="Clum A."/>
            <person name="Nolan M."/>
            <person name="Lipzen A."/>
            <person name="Salamov A."/>
            <person name="Henrissat B."/>
            <person name="Wiebenga A."/>
            <person name="De vries R.P."/>
            <person name="Grigoriev I.V."/>
            <person name="Mortensen U.H."/>
            <person name="Andersen M.R."/>
            <person name="Baker S.E."/>
        </authorList>
    </citation>
    <scope>NUCLEOTIDE SEQUENCE [LARGE SCALE GENOMIC DNA]</scope>
    <source>
        <strain evidence="2 3">CBS 139.54b</strain>
    </source>
</reference>
<dbReference type="GeneID" id="38133819"/>
<gene>
    <name evidence="2" type="ORF">BDQ94DRAFT_139620</name>
</gene>
<accession>A0A3F3Q8B7</accession>
<evidence type="ECO:0000313" key="2">
    <source>
        <dbReference type="EMBL" id="RDH35451.1"/>
    </source>
</evidence>
<feature type="region of interest" description="Disordered" evidence="1">
    <location>
        <begin position="44"/>
        <end position="70"/>
    </location>
</feature>
<dbReference type="Proteomes" id="UP000253729">
    <property type="component" value="Unassembled WGS sequence"/>
</dbReference>
<evidence type="ECO:0000313" key="3">
    <source>
        <dbReference type="Proteomes" id="UP000253729"/>
    </source>
</evidence>
<keyword evidence="3" id="KW-1185">Reference proteome</keyword>
<proteinExistence type="predicted"/>
<feature type="compositionally biased region" description="Pro residues" evidence="1">
    <location>
        <begin position="50"/>
        <end position="62"/>
    </location>
</feature>
<dbReference type="EMBL" id="KZ852040">
    <property type="protein sequence ID" value="RDH35451.1"/>
    <property type="molecule type" value="Genomic_DNA"/>
</dbReference>
<evidence type="ECO:0000256" key="1">
    <source>
        <dbReference type="SAM" id="MobiDB-lite"/>
    </source>
</evidence>
<protein>
    <submittedName>
        <fullName evidence="2">Uncharacterized protein</fullName>
    </submittedName>
</protein>
<organism evidence="2 3">
    <name type="scientific">Aspergillus welwitschiae</name>
    <dbReference type="NCBI Taxonomy" id="1341132"/>
    <lineage>
        <taxon>Eukaryota</taxon>
        <taxon>Fungi</taxon>
        <taxon>Dikarya</taxon>
        <taxon>Ascomycota</taxon>
        <taxon>Pezizomycotina</taxon>
        <taxon>Eurotiomycetes</taxon>
        <taxon>Eurotiomycetidae</taxon>
        <taxon>Eurotiales</taxon>
        <taxon>Aspergillaceae</taxon>
        <taxon>Aspergillus</taxon>
        <taxon>Aspergillus subgen. Circumdati</taxon>
    </lineage>
</organism>
<dbReference type="RefSeq" id="XP_026628473.1">
    <property type="nucleotide sequence ID" value="XM_026765463.1"/>
</dbReference>
<name>A0A3F3Q8B7_9EURO</name>